<dbReference type="PROSITE" id="PS50176">
    <property type="entry name" value="ARM_REPEAT"/>
    <property type="match status" value="3"/>
</dbReference>
<dbReference type="SUPFAM" id="SSF48371">
    <property type="entry name" value="ARM repeat"/>
    <property type="match status" value="1"/>
</dbReference>
<evidence type="ECO:0000313" key="9">
    <source>
        <dbReference type="Proteomes" id="UP000472262"/>
    </source>
</evidence>
<dbReference type="PANTHER" id="PTHR10372">
    <property type="entry name" value="PLAKOPHILLIN-RELATED"/>
    <property type="match status" value="1"/>
</dbReference>
<dbReference type="GO" id="GO:0005886">
    <property type="term" value="C:plasma membrane"/>
    <property type="evidence" value="ECO:0007669"/>
    <property type="project" value="TreeGrafter"/>
</dbReference>
<dbReference type="PANTHER" id="PTHR10372:SF6">
    <property type="entry name" value="CATENIN DELTA-1"/>
    <property type="match status" value="1"/>
</dbReference>
<sequence>MEQCENAASLLASVREQEMQFERLTRALEEERRSVGPSGTLPRPLPALQNGRVTGDAELERLKLSEGYINGTQYRMLDPGHFVESVTVEEDPHESMPFISVETINDGTTRRTETTVKKVTKTTTTRTVIPSVSDTLSLDGTGSVTGIPVCNTPVDRVYRPPGGPMDYPTATVPRNYHYGPPGYDDFRSYPPSEAYASLNRGTRMDDRYRPVDGYRTLDSAYCTHSRPQLDPYAAQPQVGRMGSAMEISGMQRFVPEPYGLEDDQRSLGYDDPDYGMGPAMHYSTMPRLAHAHHAPPPRRTGSYEGTLDGDMSGAGDMYYWGGGAPLAQGERGSMASLDSTLRKGPAPTAWRQPELPEVIAMLNYRLDPVKSNAAAYLQHLTFKNDKVKSEVRRLKGIPALVSMLDNPKKEVHYAACGALKNISYGRDPDNKIAIKNCDGIPALVRLLRKTRDQDLTDTITGTLWNLSSHDSVKMEIVDHALHALSDEVMVPRSGWERGNEGGEESCKPRHLEWETALTNTTGCLRNVSSERSEARRKLRECSGLVDSLMYIVQSQINCKDVDNKISVPLRVSFYFTCCSCRLLCSGKKEDDGTSDTIDIPKRSTPAKGYELLFQPEVVRVYTSLLKESKNPSVLEAAAGAVQNLCAGRWTYGRYIRAVVRQEHGLPMMTELLSHGNDRVVKAMSGALRNLAIDARNRELLGKHAVPNLVANLPGGGQSQPARALSEETVVSVLSTMTEVVGSSVDAAKTLRSSQGIERLVLINKDSNRSDREVRGAGLVLQIVWGFKELRRTLEKDGWKKTDFMVNLNPPNNTRSNGGYEDSTLPLIDRGGKQDRDMIPLNDMGPDAYSTLDQRGRRNTLDDTLDRSDREALQGYGERRGSLPLLDSYDG</sequence>
<dbReference type="AlphaFoldDB" id="A0A672QLB9"/>
<evidence type="ECO:0000256" key="4">
    <source>
        <dbReference type="ARBA" id="ARBA00022889"/>
    </source>
</evidence>
<dbReference type="InterPro" id="IPR016024">
    <property type="entry name" value="ARM-type_fold"/>
</dbReference>
<feature type="region of interest" description="Disordered" evidence="7">
    <location>
        <begin position="828"/>
        <end position="890"/>
    </location>
</feature>
<keyword evidence="9" id="KW-1185">Reference proteome</keyword>
<keyword evidence="3" id="KW-0677">Repeat</keyword>
<dbReference type="InterPro" id="IPR011989">
    <property type="entry name" value="ARM-like"/>
</dbReference>
<dbReference type="Ensembl" id="ENSSGRT00000081642.1">
    <property type="protein sequence ID" value="ENSSGRP00000076695.1"/>
    <property type="gene ID" value="ENSSGRG00000038853.1"/>
</dbReference>
<dbReference type="SMART" id="SM00185">
    <property type="entry name" value="ARM"/>
    <property type="match status" value="5"/>
</dbReference>
<dbReference type="GO" id="GO:0005912">
    <property type="term" value="C:adherens junction"/>
    <property type="evidence" value="ECO:0007669"/>
    <property type="project" value="TreeGrafter"/>
</dbReference>
<evidence type="ECO:0000256" key="3">
    <source>
        <dbReference type="ARBA" id="ARBA00022737"/>
    </source>
</evidence>
<evidence type="ECO:0000256" key="5">
    <source>
        <dbReference type="ARBA" id="ARBA00022949"/>
    </source>
</evidence>
<reference evidence="8" key="2">
    <citation type="submission" date="2025-09" db="UniProtKB">
        <authorList>
            <consortium name="Ensembl"/>
        </authorList>
    </citation>
    <scope>IDENTIFICATION</scope>
</reference>
<proteinExistence type="inferred from homology"/>
<comment type="similarity">
    <text evidence="2">Belongs to the beta-catenin family.</text>
</comment>
<evidence type="ECO:0000256" key="6">
    <source>
        <dbReference type="PROSITE-ProRule" id="PRU00259"/>
    </source>
</evidence>
<evidence type="ECO:0000256" key="2">
    <source>
        <dbReference type="ARBA" id="ARBA00005462"/>
    </source>
</evidence>
<evidence type="ECO:0000256" key="1">
    <source>
        <dbReference type="ARBA" id="ARBA00004282"/>
    </source>
</evidence>
<dbReference type="InterPro" id="IPR028435">
    <property type="entry name" value="Plakophilin/d_Catenin"/>
</dbReference>
<feature type="compositionally biased region" description="Basic and acidic residues" evidence="7">
    <location>
        <begin position="853"/>
        <end position="880"/>
    </location>
</feature>
<organism evidence="8 9">
    <name type="scientific">Sinocyclocheilus grahami</name>
    <name type="common">Dianchi golden-line fish</name>
    <name type="synonym">Barbus grahami</name>
    <dbReference type="NCBI Taxonomy" id="75366"/>
    <lineage>
        <taxon>Eukaryota</taxon>
        <taxon>Metazoa</taxon>
        <taxon>Chordata</taxon>
        <taxon>Craniata</taxon>
        <taxon>Vertebrata</taxon>
        <taxon>Euteleostomi</taxon>
        <taxon>Actinopterygii</taxon>
        <taxon>Neopterygii</taxon>
        <taxon>Teleostei</taxon>
        <taxon>Ostariophysi</taxon>
        <taxon>Cypriniformes</taxon>
        <taxon>Cyprinidae</taxon>
        <taxon>Cyprininae</taxon>
        <taxon>Sinocyclocheilus</taxon>
    </lineage>
</organism>
<gene>
    <name evidence="8" type="primary">LOC107552243</name>
</gene>
<feature type="repeat" description="ARM" evidence="6">
    <location>
        <begin position="395"/>
        <end position="423"/>
    </location>
</feature>
<feature type="repeat" description="ARM" evidence="6">
    <location>
        <begin position="663"/>
        <end position="705"/>
    </location>
</feature>
<dbReference type="GO" id="GO:0098609">
    <property type="term" value="P:cell-cell adhesion"/>
    <property type="evidence" value="ECO:0007669"/>
    <property type="project" value="InterPro"/>
</dbReference>
<feature type="region of interest" description="Disordered" evidence="7">
    <location>
        <begin position="29"/>
        <end position="50"/>
    </location>
</feature>
<keyword evidence="4" id="KW-0130">Cell adhesion</keyword>
<reference evidence="8" key="1">
    <citation type="submission" date="2025-08" db="UniProtKB">
        <authorList>
            <consortium name="Ensembl"/>
        </authorList>
    </citation>
    <scope>IDENTIFICATION</scope>
</reference>
<keyword evidence="5" id="KW-0965">Cell junction</keyword>
<dbReference type="Gene3D" id="1.25.10.10">
    <property type="entry name" value="Leucine-rich Repeat Variant"/>
    <property type="match status" value="1"/>
</dbReference>
<name>A0A672QLB9_SINGR</name>
<feature type="repeat" description="ARM" evidence="6">
    <location>
        <begin position="438"/>
        <end position="481"/>
    </location>
</feature>
<dbReference type="GO" id="GO:0005634">
    <property type="term" value="C:nucleus"/>
    <property type="evidence" value="ECO:0007669"/>
    <property type="project" value="TreeGrafter"/>
</dbReference>
<comment type="subcellular location">
    <subcellularLocation>
        <location evidence="1">Cell junction</location>
    </subcellularLocation>
</comment>
<protein>
    <submittedName>
        <fullName evidence="8">Catenin delta 1</fullName>
    </submittedName>
</protein>
<dbReference type="GO" id="GO:0048513">
    <property type="term" value="P:animal organ development"/>
    <property type="evidence" value="ECO:0007669"/>
    <property type="project" value="UniProtKB-ARBA"/>
</dbReference>
<dbReference type="GO" id="GO:0005737">
    <property type="term" value="C:cytoplasm"/>
    <property type="evidence" value="ECO:0007669"/>
    <property type="project" value="TreeGrafter"/>
</dbReference>
<accession>A0A672QLB9</accession>
<evidence type="ECO:0000313" key="8">
    <source>
        <dbReference type="Ensembl" id="ENSSGRP00000076695.1"/>
    </source>
</evidence>
<dbReference type="InterPro" id="IPR000225">
    <property type="entry name" value="Armadillo"/>
</dbReference>
<dbReference type="Proteomes" id="UP000472262">
    <property type="component" value="Unassembled WGS sequence"/>
</dbReference>
<evidence type="ECO:0000256" key="7">
    <source>
        <dbReference type="SAM" id="MobiDB-lite"/>
    </source>
</evidence>
<dbReference type="Pfam" id="PF00514">
    <property type="entry name" value="Arm"/>
    <property type="match status" value="4"/>
</dbReference>